<dbReference type="RefSeq" id="WP_232134624.1">
    <property type="nucleotide sequence ID" value="NZ_JAJQKU010000001.1"/>
</dbReference>
<name>A0ABS8UBP2_9GAMM</name>
<dbReference type="Pfam" id="PF03837">
    <property type="entry name" value="RecT"/>
    <property type="match status" value="1"/>
</dbReference>
<reference evidence="2" key="2">
    <citation type="journal article" date="2022" name="Syst. Appl. Microbiol.">
        <title>Physiological and genomic characterisation of Luteimonas fraxinea sp. nov., a bacterial species associated with trees tolerant to ash dieback.</title>
        <authorList>
            <person name="Ulrich K."/>
            <person name="Becker R."/>
            <person name="Behrendt U."/>
            <person name="Kube M."/>
            <person name="Schneck V."/>
            <person name="Ulrich A."/>
        </authorList>
    </citation>
    <scope>NUCLEOTIDE SEQUENCE</scope>
    <source>
        <strain evidence="2">A1P009</strain>
    </source>
</reference>
<feature type="region of interest" description="Disordered" evidence="1">
    <location>
        <begin position="251"/>
        <end position="297"/>
    </location>
</feature>
<accession>A0ABS8UBP2</accession>
<proteinExistence type="predicted"/>
<dbReference type="InterPro" id="IPR010183">
    <property type="entry name" value="Phage_lambda_Bet"/>
</dbReference>
<dbReference type="NCBIfam" id="TIGR01913">
    <property type="entry name" value="bet_lambda"/>
    <property type="match status" value="1"/>
</dbReference>
<evidence type="ECO:0000313" key="2">
    <source>
        <dbReference type="EMBL" id="MCD9096151.1"/>
    </source>
</evidence>
<protein>
    <submittedName>
        <fullName evidence="2">Phage recombination protein Bet</fullName>
    </submittedName>
</protein>
<dbReference type="EMBL" id="JAJQKU010000001">
    <property type="protein sequence ID" value="MCD9096151.1"/>
    <property type="molecule type" value="Genomic_DNA"/>
</dbReference>
<gene>
    <name evidence="2" type="primary">bet</name>
    <name evidence="2" type="ORF">LTT95_04280</name>
</gene>
<feature type="compositionally biased region" description="Acidic residues" evidence="1">
    <location>
        <begin position="284"/>
        <end position="297"/>
    </location>
</feature>
<sequence>MNQVARIPQRDGALVTAEQAEAIRKALQSSLYPGASDASVDMVLAYCKAAGLDPMQKPVHIVPMWDSKSRQTRDVVMPGIGLYRTNAARTGQFAGMSEPEFGPMVTEKLGTREVTFPEWCRVTAYRQLPSGHIAEFTATEYWIENYAIKGGKEQDQAPNAMWSKRVRGQIAKCAQAQALRMAFPEAVGSAPTAEEMEGKAFIEGETIVAQPARTELPAYPAVDFEKNLPMWRGVIESGRKTADEIVAMVSSKGRLSEEQTKKIRAPFEAAQEATDPNQQSADDAPIDWNDDQQETRA</sequence>
<evidence type="ECO:0000313" key="3">
    <source>
        <dbReference type="Proteomes" id="UP001430360"/>
    </source>
</evidence>
<organism evidence="2 3">
    <name type="scientific">Luteimonas fraxinea</name>
    <dbReference type="NCBI Taxonomy" id="2901869"/>
    <lineage>
        <taxon>Bacteria</taxon>
        <taxon>Pseudomonadati</taxon>
        <taxon>Pseudomonadota</taxon>
        <taxon>Gammaproteobacteria</taxon>
        <taxon>Lysobacterales</taxon>
        <taxon>Lysobacteraceae</taxon>
        <taxon>Luteimonas</taxon>
    </lineage>
</organism>
<comment type="caution">
    <text evidence="2">The sequence shown here is derived from an EMBL/GenBank/DDBJ whole genome shotgun (WGS) entry which is preliminary data.</text>
</comment>
<keyword evidence="3" id="KW-1185">Reference proteome</keyword>
<reference evidence="2" key="1">
    <citation type="submission" date="2021-12" db="EMBL/GenBank/DDBJ databases">
        <authorList>
            <person name="Ulrich A."/>
        </authorList>
    </citation>
    <scope>NUCLEOTIDE SEQUENCE</scope>
    <source>
        <strain evidence="2">A1P009</strain>
    </source>
</reference>
<dbReference type="InterPro" id="IPR018330">
    <property type="entry name" value="RecT_fam"/>
</dbReference>
<evidence type="ECO:0000256" key="1">
    <source>
        <dbReference type="SAM" id="MobiDB-lite"/>
    </source>
</evidence>
<dbReference type="Proteomes" id="UP001430360">
    <property type="component" value="Unassembled WGS sequence"/>
</dbReference>